<dbReference type="InterPro" id="IPR058395">
    <property type="entry name" value="DUF8082"/>
</dbReference>
<name>A0A0U9HY14_9BACT</name>
<feature type="domain" description="DUF8082" evidence="1">
    <location>
        <begin position="116"/>
        <end position="181"/>
    </location>
</feature>
<comment type="caution">
    <text evidence="2">The sequence shown here is derived from an EMBL/GenBank/DDBJ whole genome shotgun (WGS) entry which is preliminary data.</text>
</comment>
<keyword evidence="3" id="KW-1185">Reference proteome</keyword>
<protein>
    <recommendedName>
        <fullName evidence="1">DUF8082 domain-containing protein</fullName>
    </recommendedName>
</protein>
<dbReference type="OrthoDB" id="9792266at2"/>
<organism evidence="2 3">
    <name type="scientific">Thermodesulfovibrio aggregans</name>
    <dbReference type="NCBI Taxonomy" id="86166"/>
    <lineage>
        <taxon>Bacteria</taxon>
        <taxon>Pseudomonadati</taxon>
        <taxon>Nitrospirota</taxon>
        <taxon>Thermodesulfovibrionia</taxon>
        <taxon>Thermodesulfovibrionales</taxon>
        <taxon>Thermodesulfovibrionaceae</taxon>
        <taxon>Thermodesulfovibrio</taxon>
    </lineage>
</organism>
<evidence type="ECO:0000313" key="3">
    <source>
        <dbReference type="Proteomes" id="UP000054976"/>
    </source>
</evidence>
<dbReference type="Pfam" id="PF26309">
    <property type="entry name" value="DUF8082"/>
    <property type="match status" value="1"/>
</dbReference>
<accession>A0A0U9HY14</accession>
<sequence length="184" mass="20781">MKKNLADVVDSLFKAKSTGLLTISFSSEKNLLKFYLRNGEIYHISFGFKKGIECLNEIALRQPVSYNFISQISIDITSNDIPSTEDIIKNLKGMNKFVTSSDSSIIQSSDFQKIKEGIKTALIRQIGPIGGKITEKYITEKWIPSEPPSKEDFLRLVDMLKDEIEDPQSKKEFLQEVNKILGGI</sequence>
<proteinExistence type="predicted"/>
<gene>
    <name evidence="2" type="ORF">TAGGR_3152</name>
</gene>
<dbReference type="EMBL" id="BCNO01000003">
    <property type="protein sequence ID" value="GAQ95679.1"/>
    <property type="molecule type" value="Genomic_DNA"/>
</dbReference>
<dbReference type="AlphaFoldDB" id="A0A0U9HY14"/>
<evidence type="ECO:0000259" key="1">
    <source>
        <dbReference type="Pfam" id="PF26309"/>
    </source>
</evidence>
<evidence type="ECO:0000313" key="2">
    <source>
        <dbReference type="EMBL" id="GAQ95679.1"/>
    </source>
</evidence>
<dbReference type="STRING" id="86166.TAGGR_3152"/>
<dbReference type="Proteomes" id="UP000054976">
    <property type="component" value="Unassembled WGS sequence"/>
</dbReference>
<reference evidence="3" key="1">
    <citation type="submission" date="2016-01" db="EMBL/GenBank/DDBJ databases">
        <title>Draft genome sequence of Thermodesulfovibrio aggregans strain TGE-P1.</title>
        <authorList>
            <person name="Sekiguchi Y."/>
            <person name="Ohashi A."/>
            <person name="Matsuura N."/>
            <person name="Tourlousse M.D."/>
        </authorList>
    </citation>
    <scope>NUCLEOTIDE SEQUENCE [LARGE SCALE GENOMIC DNA]</scope>
    <source>
        <strain evidence="3">TGE-P1</strain>
    </source>
</reference>
<dbReference type="RefSeq" id="WP_059177106.1">
    <property type="nucleotide sequence ID" value="NZ_BCNO01000003.1"/>
</dbReference>